<feature type="domain" description="Cytochrome c" evidence="8">
    <location>
        <begin position="72"/>
        <end position="145"/>
    </location>
</feature>
<dbReference type="InterPro" id="IPR036909">
    <property type="entry name" value="Cyt_c-like_dom_sf"/>
</dbReference>
<evidence type="ECO:0000256" key="3">
    <source>
        <dbReference type="ARBA" id="ARBA00022723"/>
    </source>
</evidence>
<keyword evidence="3 6" id="KW-0479">Metal-binding</keyword>
<evidence type="ECO:0000256" key="7">
    <source>
        <dbReference type="SAM" id="Phobius"/>
    </source>
</evidence>
<dbReference type="InterPro" id="IPR009056">
    <property type="entry name" value="Cyt_c-like_dom"/>
</dbReference>
<reference evidence="9 10" key="1">
    <citation type="journal article" date="2007" name="Photosyn. Res.">
        <title>Complete nucleotide sequence of the freshwater unicellular cyanobacterium Synechococcus elongatus PCC 6301 chromosome: gene content and organization.</title>
        <authorList>
            <person name="Sugita C."/>
            <person name="Ogata K."/>
            <person name="Shikata M."/>
            <person name="Jikuya H."/>
            <person name="Takano J."/>
            <person name="Furumichi M."/>
            <person name="Kanehisa M."/>
            <person name="Omata T."/>
            <person name="Sugiura M."/>
            <person name="Sugita M."/>
        </authorList>
    </citation>
    <scope>NUCLEOTIDE SEQUENCE [LARGE SCALE GENOMIC DNA]</scope>
    <source>
        <strain evidence="10">ATCC 27144 / PCC 6301 / SAUG 1402/1</strain>
    </source>
</reference>
<dbReference type="Proteomes" id="UP000001175">
    <property type="component" value="Chromosome"/>
</dbReference>
<dbReference type="GO" id="GO:0009055">
    <property type="term" value="F:electron transfer activity"/>
    <property type="evidence" value="ECO:0007669"/>
    <property type="project" value="InterPro"/>
</dbReference>
<evidence type="ECO:0000256" key="4">
    <source>
        <dbReference type="ARBA" id="ARBA00022982"/>
    </source>
</evidence>
<keyword evidence="7" id="KW-1133">Transmembrane helix</keyword>
<dbReference type="Gene3D" id="1.10.760.10">
    <property type="entry name" value="Cytochrome c-like domain"/>
    <property type="match status" value="1"/>
</dbReference>
<sequence length="145" mass="15545">MILLRHVLQTTDSLSPAIASAVEQSLSKSIESRAAQTLGWLLATAVMVAIGLVVTLIRPADPYVSTVLNLPGNAERGQAIFQINCAGCHGPEGRGLVGPDLANVSNRKSRKDLIRQVTTGETPPMPKFQPSPETMADLLRYLETL</sequence>
<evidence type="ECO:0000256" key="5">
    <source>
        <dbReference type="ARBA" id="ARBA00023004"/>
    </source>
</evidence>
<evidence type="ECO:0000256" key="2">
    <source>
        <dbReference type="ARBA" id="ARBA00022617"/>
    </source>
</evidence>
<dbReference type="GO" id="GO:0046872">
    <property type="term" value="F:metal ion binding"/>
    <property type="evidence" value="ECO:0007669"/>
    <property type="project" value="UniProtKB-KW"/>
</dbReference>
<dbReference type="RefSeq" id="WP_011244774.1">
    <property type="nucleotide sequence ID" value="NC_006576.1"/>
</dbReference>
<dbReference type="Pfam" id="PF13442">
    <property type="entry name" value="Cytochrome_CBB3"/>
    <property type="match status" value="1"/>
</dbReference>
<keyword evidence="1" id="KW-0813">Transport</keyword>
<evidence type="ECO:0000256" key="1">
    <source>
        <dbReference type="ARBA" id="ARBA00022448"/>
    </source>
</evidence>
<keyword evidence="7" id="KW-0472">Membrane</keyword>
<gene>
    <name evidence="9" type="primary">cytM</name>
    <name evidence="9" type="ordered locus">syc2464_c</name>
</gene>
<keyword evidence="2 6" id="KW-0349">Heme</keyword>
<evidence type="ECO:0000259" key="8">
    <source>
        <dbReference type="PROSITE" id="PS51007"/>
    </source>
</evidence>
<dbReference type="SUPFAM" id="SSF46626">
    <property type="entry name" value="Cytochrome c"/>
    <property type="match status" value="1"/>
</dbReference>
<protein>
    <submittedName>
        <fullName evidence="9">Cytochrome CytM</fullName>
    </submittedName>
</protein>
<dbReference type="KEGG" id="syc:syc2464_c"/>
<keyword evidence="7" id="KW-0812">Transmembrane</keyword>
<keyword evidence="5 6" id="KW-0408">Iron</keyword>
<dbReference type="PANTHER" id="PTHR37823">
    <property type="entry name" value="CYTOCHROME C-553-LIKE"/>
    <property type="match status" value="1"/>
</dbReference>
<dbReference type="PANTHER" id="PTHR37823:SF1">
    <property type="entry name" value="CYTOCHROME C-553-LIKE"/>
    <property type="match status" value="1"/>
</dbReference>
<proteinExistence type="predicted"/>
<dbReference type="EMBL" id="AP008231">
    <property type="protein sequence ID" value="BAD80654.1"/>
    <property type="molecule type" value="Genomic_DNA"/>
</dbReference>
<evidence type="ECO:0000313" key="10">
    <source>
        <dbReference type="Proteomes" id="UP000001175"/>
    </source>
</evidence>
<keyword evidence="4" id="KW-0249">Electron transport</keyword>
<evidence type="ECO:0000313" key="9">
    <source>
        <dbReference type="EMBL" id="BAD80654.1"/>
    </source>
</evidence>
<evidence type="ECO:0000256" key="6">
    <source>
        <dbReference type="PROSITE-ProRule" id="PRU00433"/>
    </source>
</evidence>
<dbReference type="GO" id="GO:0020037">
    <property type="term" value="F:heme binding"/>
    <property type="evidence" value="ECO:0007669"/>
    <property type="project" value="InterPro"/>
</dbReference>
<name>A0A0H3K609_SYNP6</name>
<feature type="transmembrane region" description="Helical" evidence="7">
    <location>
        <begin position="38"/>
        <end position="57"/>
    </location>
</feature>
<dbReference type="PROSITE" id="PS51007">
    <property type="entry name" value="CYTC"/>
    <property type="match status" value="1"/>
</dbReference>
<dbReference type="AlphaFoldDB" id="A0A0H3K609"/>
<accession>A0A0H3K609</accession>
<dbReference type="eggNOG" id="COG2010">
    <property type="taxonomic scope" value="Bacteria"/>
</dbReference>
<organism evidence="9 10">
    <name type="scientific">Synechococcus sp. (strain ATCC 27144 / PCC 6301 / SAUG 1402/1)</name>
    <name type="common">Anacystis nidulans</name>
    <dbReference type="NCBI Taxonomy" id="269084"/>
    <lineage>
        <taxon>Bacteria</taxon>
        <taxon>Bacillati</taxon>
        <taxon>Cyanobacteriota</taxon>
        <taxon>Cyanophyceae</taxon>
        <taxon>Synechococcales</taxon>
        <taxon>Synechococcaceae</taxon>
        <taxon>Synechococcus</taxon>
    </lineage>
</organism>
<dbReference type="InterPro" id="IPR051811">
    <property type="entry name" value="Cytochrome_c550/c551-like"/>
</dbReference>